<dbReference type="SUPFAM" id="SSF63829">
    <property type="entry name" value="Calcium-dependent phosphotriesterase"/>
    <property type="match status" value="1"/>
</dbReference>
<keyword evidence="2" id="KW-0732">Signal</keyword>
<dbReference type="GO" id="GO:0016020">
    <property type="term" value="C:membrane"/>
    <property type="evidence" value="ECO:0007669"/>
    <property type="project" value="InterPro"/>
</dbReference>
<feature type="domain" description="Signal transduction histidine kinase internal region" evidence="3">
    <location>
        <begin position="758"/>
        <end position="837"/>
    </location>
</feature>
<dbReference type="AlphaFoldDB" id="A0A4R1KQK6"/>
<dbReference type="GO" id="GO:0000155">
    <property type="term" value="F:phosphorelay sensor kinase activity"/>
    <property type="evidence" value="ECO:0007669"/>
    <property type="project" value="InterPro"/>
</dbReference>
<dbReference type="PANTHER" id="PTHR34220:SF7">
    <property type="entry name" value="SENSOR HISTIDINE KINASE YPDA"/>
    <property type="match status" value="1"/>
</dbReference>
<comment type="caution">
    <text evidence="5">The sequence shown here is derived from an EMBL/GenBank/DDBJ whole genome shotgun (WGS) entry which is preliminary data.</text>
</comment>
<sequence>MKRPLHLLSILFLFALNISAQEPVSIHLTEENGLPDVEFYSILEDNEGYMWLAANKGLFRYDGKEFKAYTNLKKRGRSFFNLKLDKDGNVWCNNIAGQFFRVKNDSLQLFLDFKDELGGALPDYIFFKNNLVFKARNNLFFIDLVTKQKKVKVGFNYGTYIGFVNKNNDFVSLDSTLNFQIRKSIDSLTTFSFSEYSNEIKDDKLGFTSFYKYKTSDVLLFQNKYNLKKRLFLFESNRLTNINLPEQFSSFYIDQIFIDNNYWFFSTTKGVFKCVFRNQNLHIIQHYFSEEHITATVKDFNNNLWFSTLNNGVFVVPNENIISFSKFEDVTALEKKNDSVVYVGELNGELSELSLNSSIKTRHPLSSNSVVRQLHYDDEKLFYASDQNTYLYNEITNFKTPYQHFAALKSVDKISDTSYVIGKNYESSILNTNSEIVLEKKRAYKAIYSERNKSILLSSVNGLDRYDYPSLDKQPIYYNNKPIYAFDLTETKNGIFWAATYSQGVFGIKDGKVIKHLKTENGLASNTTSKIAADGSNLWIATDLGLQFYSSDLNTLQTLSRLNGLNSFNINQLEVLKNHVVFSSNLGLFSLQKDNVFQDKQIPKVEITSVTLNETPTILEDSYTLKQTESEIAISFHSKGFQSDKTIDYYYKLDGFDENYKMVNDASQEVKYNSLPAGNFTFKVKAKNKFANNFSQPAFLKINVVLPFYKTWWFWALVFSVAVVLVIWYFKKQTNRLKKEQQIELEKAKISKDLVFSQLENLRSQMNPHFIFNALNSIQDYIITNEKKLARQYLVRFSRLIRTYLEHSQKNRVSLSEELNALNLYLQLEKDRFEDDFEFEISVDKQLNTDEIFLPSLFIQPYVENALKHGLLHKSENKNLKISFVKKESEGLLICKIRDNGIGREASAKIKAKRQKDHKSFATSANQKRVNLLNKSGNKRFEVEIIDLKDTNNQSLGTEVVLQIPM</sequence>
<dbReference type="EMBL" id="SMGI01000002">
    <property type="protein sequence ID" value="TCK67345.1"/>
    <property type="molecule type" value="Genomic_DNA"/>
</dbReference>
<dbReference type="InterPro" id="IPR010559">
    <property type="entry name" value="Sig_transdc_His_kin_internal"/>
</dbReference>
<gene>
    <name evidence="5" type="ORF">DFQ05_1119</name>
</gene>
<proteinExistence type="predicted"/>
<evidence type="ECO:0000313" key="6">
    <source>
        <dbReference type="Proteomes" id="UP000295714"/>
    </source>
</evidence>
<keyword evidence="1" id="KW-1133">Transmembrane helix</keyword>
<feature type="domain" description="Two component regulator three Y" evidence="4">
    <location>
        <begin position="641"/>
        <end position="704"/>
    </location>
</feature>
<keyword evidence="1" id="KW-0472">Membrane</keyword>
<dbReference type="Pfam" id="PF07494">
    <property type="entry name" value="Reg_prop"/>
    <property type="match status" value="1"/>
</dbReference>
<protein>
    <submittedName>
        <fullName evidence="5">Two component regulator with propeller domain</fullName>
    </submittedName>
</protein>
<dbReference type="InterPro" id="IPR011110">
    <property type="entry name" value="Reg_prop"/>
</dbReference>
<keyword evidence="6" id="KW-1185">Reference proteome</keyword>
<dbReference type="Gene3D" id="2.60.40.10">
    <property type="entry name" value="Immunoglobulins"/>
    <property type="match status" value="1"/>
</dbReference>
<keyword evidence="1" id="KW-0812">Transmembrane</keyword>
<dbReference type="SUPFAM" id="SSF55874">
    <property type="entry name" value="ATPase domain of HSP90 chaperone/DNA topoisomerase II/histidine kinase"/>
    <property type="match status" value="1"/>
</dbReference>
<dbReference type="InterPro" id="IPR013783">
    <property type="entry name" value="Ig-like_fold"/>
</dbReference>
<feature type="signal peptide" evidence="2">
    <location>
        <begin position="1"/>
        <end position="20"/>
    </location>
</feature>
<evidence type="ECO:0000256" key="2">
    <source>
        <dbReference type="SAM" id="SignalP"/>
    </source>
</evidence>
<feature type="transmembrane region" description="Helical" evidence="1">
    <location>
        <begin position="712"/>
        <end position="730"/>
    </location>
</feature>
<dbReference type="RefSeq" id="WP_132704411.1">
    <property type="nucleotide sequence ID" value="NZ_SMGI01000002.1"/>
</dbReference>
<dbReference type="InterPro" id="IPR011123">
    <property type="entry name" value="Y_Y_Y"/>
</dbReference>
<dbReference type="Pfam" id="PF07495">
    <property type="entry name" value="Y_Y_Y"/>
    <property type="match status" value="1"/>
</dbReference>
<dbReference type="PANTHER" id="PTHR34220">
    <property type="entry name" value="SENSOR HISTIDINE KINASE YPDA"/>
    <property type="match status" value="1"/>
</dbReference>
<dbReference type="Proteomes" id="UP000295714">
    <property type="component" value="Unassembled WGS sequence"/>
</dbReference>
<dbReference type="Pfam" id="PF06580">
    <property type="entry name" value="His_kinase"/>
    <property type="match status" value="1"/>
</dbReference>
<dbReference type="InterPro" id="IPR050640">
    <property type="entry name" value="Bact_2-comp_sensor_kinase"/>
</dbReference>
<dbReference type="OrthoDB" id="9809670at2"/>
<dbReference type="InterPro" id="IPR036890">
    <property type="entry name" value="HATPase_C_sf"/>
</dbReference>
<organism evidence="5 6">
    <name type="scientific">Winogradskyella wandonensis</name>
    <dbReference type="NCBI Taxonomy" id="1442586"/>
    <lineage>
        <taxon>Bacteria</taxon>
        <taxon>Pseudomonadati</taxon>
        <taxon>Bacteroidota</taxon>
        <taxon>Flavobacteriia</taxon>
        <taxon>Flavobacteriales</taxon>
        <taxon>Flavobacteriaceae</taxon>
        <taxon>Winogradskyella</taxon>
    </lineage>
</organism>
<evidence type="ECO:0000256" key="1">
    <source>
        <dbReference type="SAM" id="Phobius"/>
    </source>
</evidence>
<feature type="chain" id="PRO_5020825823" evidence="2">
    <location>
        <begin position="21"/>
        <end position="966"/>
    </location>
</feature>
<dbReference type="InterPro" id="IPR015943">
    <property type="entry name" value="WD40/YVTN_repeat-like_dom_sf"/>
</dbReference>
<evidence type="ECO:0000259" key="4">
    <source>
        <dbReference type="Pfam" id="PF07495"/>
    </source>
</evidence>
<dbReference type="Gene3D" id="2.130.10.10">
    <property type="entry name" value="YVTN repeat-like/Quinoprotein amine dehydrogenase"/>
    <property type="match status" value="2"/>
</dbReference>
<dbReference type="Gene3D" id="3.30.565.10">
    <property type="entry name" value="Histidine kinase-like ATPase, C-terminal domain"/>
    <property type="match status" value="1"/>
</dbReference>
<evidence type="ECO:0000313" key="5">
    <source>
        <dbReference type="EMBL" id="TCK67345.1"/>
    </source>
</evidence>
<evidence type="ECO:0000259" key="3">
    <source>
        <dbReference type="Pfam" id="PF06580"/>
    </source>
</evidence>
<name>A0A4R1KQK6_9FLAO</name>
<reference evidence="5 6" key="1">
    <citation type="journal article" date="2015" name="Stand. Genomic Sci.">
        <title>Genomic Encyclopedia of Bacterial and Archaeal Type Strains, Phase III: the genomes of soil and plant-associated and newly described type strains.</title>
        <authorList>
            <person name="Whitman W.B."/>
            <person name="Woyke T."/>
            <person name="Klenk H.P."/>
            <person name="Zhou Y."/>
            <person name="Lilburn T.G."/>
            <person name="Beck B.J."/>
            <person name="De Vos P."/>
            <person name="Vandamme P."/>
            <person name="Eisen J.A."/>
            <person name="Garrity G."/>
            <person name="Hugenholtz P."/>
            <person name="Kyrpides N.C."/>
        </authorList>
    </citation>
    <scope>NUCLEOTIDE SEQUENCE [LARGE SCALE GENOMIC DNA]</scope>
    <source>
        <strain evidence="5 6">CECT 8445</strain>
    </source>
</reference>
<accession>A0A4R1KQK6</accession>